<dbReference type="Proteomes" id="UP001055105">
    <property type="component" value="Unassembled WGS sequence"/>
</dbReference>
<dbReference type="InterPro" id="IPR029052">
    <property type="entry name" value="Metallo-depent_PP-like"/>
</dbReference>
<dbReference type="InterPro" id="IPR004843">
    <property type="entry name" value="Calcineurin-like_PHP"/>
</dbReference>
<evidence type="ECO:0000259" key="2">
    <source>
        <dbReference type="Pfam" id="PF00149"/>
    </source>
</evidence>
<evidence type="ECO:0000256" key="1">
    <source>
        <dbReference type="SAM" id="SignalP"/>
    </source>
</evidence>
<dbReference type="AlphaFoldDB" id="A0AA37KPI8"/>
<dbReference type="InterPro" id="IPR032288">
    <property type="entry name" value="Metallophos_C"/>
</dbReference>
<dbReference type="Pfam" id="PF00149">
    <property type="entry name" value="Metallophos"/>
    <property type="match status" value="1"/>
</dbReference>
<dbReference type="Gene3D" id="3.60.21.10">
    <property type="match status" value="1"/>
</dbReference>
<name>A0AA37KPI8_9BACT</name>
<feature type="signal peptide" evidence="1">
    <location>
        <begin position="1"/>
        <end position="20"/>
    </location>
</feature>
<dbReference type="EMBL" id="BQOL01000001">
    <property type="protein sequence ID" value="GKI17827.1"/>
    <property type="molecule type" value="Genomic_DNA"/>
</dbReference>
<evidence type="ECO:0000313" key="5">
    <source>
        <dbReference type="EMBL" id="GKI17827.1"/>
    </source>
</evidence>
<dbReference type="PANTHER" id="PTHR43143:SF1">
    <property type="entry name" value="SERINE_THREONINE-PROTEIN PHOSPHATASE CPPED1"/>
    <property type="match status" value="1"/>
</dbReference>
<feature type="domain" description="Calcineurin-like phosphoesterase C-terminal" evidence="3">
    <location>
        <begin position="315"/>
        <end position="464"/>
    </location>
</feature>
<feature type="domain" description="Calcineurin-like phosphoesterase N-terminal" evidence="4">
    <location>
        <begin position="25"/>
        <end position="99"/>
    </location>
</feature>
<evidence type="ECO:0000313" key="6">
    <source>
        <dbReference type="Proteomes" id="UP001055105"/>
    </source>
</evidence>
<accession>A0AA37KPI8</accession>
<dbReference type="PANTHER" id="PTHR43143">
    <property type="entry name" value="METALLOPHOSPHOESTERASE, CALCINEURIN SUPERFAMILY"/>
    <property type="match status" value="1"/>
</dbReference>
<feature type="domain" description="Calcineurin-like phosphoesterase" evidence="2">
    <location>
        <begin position="112"/>
        <end position="303"/>
    </location>
</feature>
<dbReference type="SUPFAM" id="SSF56300">
    <property type="entry name" value="Metallo-dependent phosphatases"/>
    <property type="match status" value="1"/>
</dbReference>
<protein>
    <submittedName>
        <fullName evidence="5">Serine/threonine protein phosphatase</fullName>
    </submittedName>
</protein>
<keyword evidence="1" id="KW-0732">Signal</keyword>
<sequence length="474" mass="53418">MKHPLLLLLICCGLCTAVSARPIRGTVKCGGRPLAGVAVTDGYTFAQSDAQGAFALDADDEALFISVVTPAGYIAPLKEGIPQFFLPYTPSAKRFDFELQAWPGTAACYELLAIADPQPKTDEHFERLRTEIIPPLQAATAAKKAQGVDQAVILLGDIVWDSPQLFAKIREQFASLGIPVYGVIGNHDHDLNKFTDREATENYRSHFGPTYYAFDMGRTHYVVLDDIVYHGARKYDEQIDSMQLRWAAAYAERLPAGSRVCFAMHAPAMKSWRDERRVMESAETLMDAFAGHEIHFISGHTHINSNFDIREGAMEHNVAQICGNLWRDPINRDGTPKGWQLFRECGGDFAWTYQSLEMPEARQLRVWGPGTAEDYPASVIAKVWNWDSYWTVVWYEDGRYRGSMQRIWFNDPDYIANIDSLKAAGKTVSKSQRPRTTHFYFKARPSASAREIEVVATDRSGRRYSERITLPAKE</sequence>
<dbReference type="RefSeq" id="WP_244076134.1">
    <property type="nucleotide sequence ID" value="NZ_AP025581.1"/>
</dbReference>
<dbReference type="InterPro" id="IPR051918">
    <property type="entry name" value="STPP_CPPED1"/>
</dbReference>
<proteinExistence type="predicted"/>
<comment type="caution">
    <text evidence="5">The sequence shown here is derived from an EMBL/GenBank/DDBJ whole genome shotgun (WGS) entry which is preliminary data.</text>
</comment>
<dbReference type="GO" id="GO:0016787">
    <property type="term" value="F:hydrolase activity"/>
    <property type="evidence" value="ECO:0007669"/>
    <property type="project" value="InterPro"/>
</dbReference>
<gene>
    <name evidence="5" type="ORF">CE91St16_07350</name>
</gene>
<dbReference type="Pfam" id="PF16370">
    <property type="entry name" value="MetallophosC"/>
    <property type="match status" value="1"/>
</dbReference>
<organism evidence="5 6">
    <name type="scientific">Alistipes finegoldii</name>
    <dbReference type="NCBI Taxonomy" id="214856"/>
    <lineage>
        <taxon>Bacteria</taxon>
        <taxon>Pseudomonadati</taxon>
        <taxon>Bacteroidota</taxon>
        <taxon>Bacteroidia</taxon>
        <taxon>Bacteroidales</taxon>
        <taxon>Rikenellaceae</taxon>
        <taxon>Alistipes</taxon>
    </lineage>
</organism>
<dbReference type="Pfam" id="PF16371">
    <property type="entry name" value="MetallophosN"/>
    <property type="match status" value="1"/>
</dbReference>
<evidence type="ECO:0000259" key="4">
    <source>
        <dbReference type="Pfam" id="PF16371"/>
    </source>
</evidence>
<dbReference type="InterPro" id="IPR032285">
    <property type="entry name" value="Metallophos_N"/>
</dbReference>
<evidence type="ECO:0000259" key="3">
    <source>
        <dbReference type="Pfam" id="PF16370"/>
    </source>
</evidence>
<reference evidence="5" key="1">
    <citation type="submission" date="2022-01" db="EMBL/GenBank/DDBJ databases">
        <title>Novel bile acid biosynthetic pathways are enriched in the microbiome of centenarians.</title>
        <authorList>
            <person name="Sato Y."/>
            <person name="Atarashi K."/>
            <person name="Plichta R.D."/>
            <person name="Arai Y."/>
            <person name="Sasajima S."/>
            <person name="Kearney M.S."/>
            <person name="Suda W."/>
            <person name="Takeshita K."/>
            <person name="Sasaki T."/>
            <person name="Okamoto S."/>
            <person name="Skelly N.A."/>
            <person name="Okamura Y."/>
            <person name="Vlamakis H."/>
            <person name="Li Y."/>
            <person name="Tanoue T."/>
            <person name="Takei H."/>
            <person name="Nittono H."/>
            <person name="Narushima S."/>
            <person name="Irie J."/>
            <person name="Itoh H."/>
            <person name="Moriya K."/>
            <person name="Sugiura Y."/>
            <person name="Suematsu M."/>
            <person name="Moritoki N."/>
            <person name="Shibata S."/>
            <person name="Littman R.D."/>
            <person name="Fischbach A.M."/>
            <person name="Uwamino Y."/>
            <person name="Inoue T."/>
            <person name="Honda A."/>
            <person name="Hattori M."/>
            <person name="Murai T."/>
            <person name="Xavier J.R."/>
            <person name="Hirose N."/>
            <person name="Honda K."/>
        </authorList>
    </citation>
    <scope>NUCLEOTIDE SEQUENCE</scope>
    <source>
        <strain evidence="5">CE91-St16</strain>
    </source>
</reference>
<feature type="chain" id="PRO_5041431098" evidence="1">
    <location>
        <begin position="21"/>
        <end position="474"/>
    </location>
</feature>